<keyword evidence="3" id="KW-1185">Reference proteome</keyword>
<evidence type="ECO:0000313" key="2">
    <source>
        <dbReference type="EMBL" id="EDM81607.1"/>
    </source>
</evidence>
<organism evidence="2 3">
    <name type="scientific">Plesiocystis pacifica SIR-1</name>
    <dbReference type="NCBI Taxonomy" id="391625"/>
    <lineage>
        <taxon>Bacteria</taxon>
        <taxon>Pseudomonadati</taxon>
        <taxon>Myxococcota</taxon>
        <taxon>Polyangia</taxon>
        <taxon>Nannocystales</taxon>
        <taxon>Nannocystaceae</taxon>
        <taxon>Plesiocystis</taxon>
    </lineage>
</organism>
<sequence>MTPALGCTSSDDGEDDAADDEATESEDDGESSTDDDVGDDTTTDGESTTGVEPLATASGQALDDASAALPTPFFQRCGPIVDDIAQSCISFQADAEGLFTVDFPQTGVWGLKFLDSSGGTHTGNYFTVEVAEGDALELEKVVRVPIADALTTLPESGATDVPIEGGLTVTIDASTAQKTDFSAPTEAGGRQLSSEDWMFADTPAGPVVGMWTFYPAGVKAKEGAFEFSVDASLDLAPGTPVAVYEMEKNNIVLLPVAEGTVNAEGTGLDLSTVGEGLHELSMLVVADAS</sequence>
<accession>A6FXL9</accession>
<feature type="region of interest" description="Disordered" evidence="1">
    <location>
        <begin position="1"/>
        <end position="52"/>
    </location>
</feature>
<proteinExistence type="predicted"/>
<protein>
    <submittedName>
        <fullName evidence="2">Uncharacterized protein</fullName>
    </submittedName>
</protein>
<dbReference type="AlphaFoldDB" id="A6FXL9"/>
<dbReference type="Proteomes" id="UP000005801">
    <property type="component" value="Unassembled WGS sequence"/>
</dbReference>
<evidence type="ECO:0000256" key="1">
    <source>
        <dbReference type="SAM" id="MobiDB-lite"/>
    </source>
</evidence>
<dbReference type="EMBL" id="ABCS01000002">
    <property type="protein sequence ID" value="EDM81607.1"/>
    <property type="molecule type" value="Genomic_DNA"/>
</dbReference>
<evidence type="ECO:0000313" key="3">
    <source>
        <dbReference type="Proteomes" id="UP000005801"/>
    </source>
</evidence>
<feature type="compositionally biased region" description="Acidic residues" evidence="1">
    <location>
        <begin position="11"/>
        <end position="43"/>
    </location>
</feature>
<reference evidence="2 3" key="1">
    <citation type="submission" date="2007-06" db="EMBL/GenBank/DDBJ databases">
        <authorList>
            <person name="Shimkets L."/>
            <person name="Ferriera S."/>
            <person name="Johnson J."/>
            <person name="Kravitz S."/>
            <person name="Beeson K."/>
            <person name="Sutton G."/>
            <person name="Rogers Y.-H."/>
            <person name="Friedman R."/>
            <person name="Frazier M."/>
            <person name="Venter J.C."/>
        </authorList>
    </citation>
    <scope>NUCLEOTIDE SEQUENCE [LARGE SCALE GENOMIC DNA]</scope>
    <source>
        <strain evidence="2 3">SIR-1</strain>
    </source>
</reference>
<comment type="caution">
    <text evidence="2">The sequence shown here is derived from an EMBL/GenBank/DDBJ whole genome shotgun (WGS) entry which is preliminary data.</text>
</comment>
<name>A6FXL9_9BACT</name>
<gene>
    <name evidence="2" type="ORF">PPSIR1_21859</name>
</gene>